<evidence type="ECO:0000313" key="2">
    <source>
        <dbReference type="Proteomes" id="UP001500827"/>
    </source>
</evidence>
<organism evidence="1 2">
    <name type="scientific">Sphingomonas limnosediminicola</name>
    <dbReference type="NCBI Taxonomy" id="940133"/>
    <lineage>
        <taxon>Bacteria</taxon>
        <taxon>Pseudomonadati</taxon>
        <taxon>Pseudomonadota</taxon>
        <taxon>Alphaproteobacteria</taxon>
        <taxon>Sphingomonadales</taxon>
        <taxon>Sphingomonadaceae</taxon>
        <taxon>Sphingomonas</taxon>
    </lineage>
</organism>
<reference evidence="2" key="1">
    <citation type="journal article" date="2019" name="Int. J. Syst. Evol. Microbiol.">
        <title>The Global Catalogue of Microorganisms (GCM) 10K type strain sequencing project: providing services to taxonomists for standard genome sequencing and annotation.</title>
        <authorList>
            <consortium name="The Broad Institute Genomics Platform"/>
            <consortium name="The Broad Institute Genome Sequencing Center for Infectious Disease"/>
            <person name="Wu L."/>
            <person name="Ma J."/>
        </authorList>
    </citation>
    <scope>NUCLEOTIDE SEQUENCE [LARGE SCALE GENOMIC DNA]</scope>
    <source>
        <strain evidence="2">JCM 17543</strain>
    </source>
</reference>
<dbReference type="RefSeq" id="WP_344699762.1">
    <property type="nucleotide sequence ID" value="NZ_BAABBM010000001.1"/>
</dbReference>
<sequence length="92" mass="9181">MRALVLILIIAVVAVLAAVGSGYVNISQVRPAKAPELSASGNGVTAKGGEAPAFKVQTGSVKVGTKETTVKVPSLQIQTPGNQAAPATTNAQ</sequence>
<dbReference type="Proteomes" id="UP001500827">
    <property type="component" value="Unassembled WGS sequence"/>
</dbReference>
<comment type="caution">
    <text evidence="1">The sequence shown here is derived from an EMBL/GenBank/DDBJ whole genome shotgun (WGS) entry which is preliminary data.</text>
</comment>
<evidence type="ECO:0000313" key="1">
    <source>
        <dbReference type="EMBL" id="GAA3903070.1"/>
    </source>
</evidence>
<proteinExistence type="predicted"/>
<gene>
    <name evidence="1" type="ORF">GCM10022276_22200</name>
</gene>
<accession>A0ABP7LL38</accession>
<dbReference type="EMBL" id="BAABBM010000001">
    <property type="protein sequence ID" value="GAA3903070.1"/>
    <property type="molecule type" value="Genomic_DNA"/>
</dbReference>
<protein>
    <submittedName>
        <fullName evidence="1">Uncharacterized protein</fullName>
    </submittedName>
</protein>
<keyword evidence="2" id="KW-1185">Reference proteome</keyword>
<name>A0ABP7LL38_9SPHN</name>